<protein>
    <recommendedName>
        <fullName evidence="5">Cobalamin adenosyltransferase-like domain-containing protein</fullName>
    </recommendedName>
</protein>
<feature type="domain" description="Cobalamin adenosyltransferase-like" evidence="5">
    <location>
        <begin position="27"/>
        <end position="109"/>
    </location>
</feature>
<feature type="region of interest" description="Disordered" evidence="4">
    <location>
        <begin position="99"/>
        <end position="118"/>
    </location>
</feature>
<dbReference type="SUPFAM" id="SSF89028">
    <property type="entry name" value="Cobalamin adenosyltransferase-like"/>
    <property type="match status" value="1"/>
</dbReference>
<sequence>MRVCSASFSISSTAPTSLTVILAPVRIYTRRGDRGETDLLGGPRVAKDHLRVEAYGAVDELNAALGVALADTAHEDIRDLARSVQATLFDLGAYLSSPDAERREKSGERQSLAAEVEA</sequence>
<proteinExistence type="predicted"/>
<name>X0TXG2_9ZZZZ</name>
<evidence type="ECO:0000256" key="4">
    <source>
        <dbReference type="SAM" id="MobiDB-lite"/>
    </source>
</evidence>
<dbReference type="EMBL" id="BARS01011703">
    <property type="protein sequence ID" value="GAF92827.1"/>
    <property type="molecule type" value="Genomic_DNA"/>
</dbReference>
<dbReference type="InterPro" id="IPR016030">
    <property type="entry name" value="CblAdoTrfase-like"/>
</dbReference>
<keyword evidence="1" id="KW-0808">Transferase</keyword>
<dbReference type="InterPro" id="IPR029499">
    <property type="entry name" value="PduO-typ"/>
</dbReference>
<organism evidence="6">
    <name type="scientific">marine sediment metagenome</name>
    <dbReference type="NCBI Taxonomy" id="412755"/>
    <lineage>
        <taxon>unclassified sequences</taxon>
        <taxon>metagenomes</taxon>
        <taxon>ecological metagenomes</taxon>
    </lineage>
</organism>
<gene>
    <name evidence="6" type="ORF">S01H1_21184</name>
</gene>
<dbReference type="PANTHER" id="PTHR12213:SF0">
    <property type="entry name" value="CORRINOID ADENOSYLTRANSFERASE MMAB"/>
    <property type="match status" value="1"/>
</dbReference>
<keyword evidence="3" id="KW-0067">ATP-binding</keyword>
<dbReference type="InterPro" id="IPR036451">
    <property type="entry name" value="CblAdoTrfase-like_sf"/>
</dbReference>
<evidence type="ECO:0000256" key="1">
    <source>
        <dbReference type="ARBA" id="ARBA00022679"/>
    </source>
</evidence>
<feature type="compositionally biased region" description="Basic and acidic residues" evidence="4">
    <location>
        <begin position="99"/>
        <end position="108"/>
    </location>
</feature>
<dbReference type="GO" id="GO:0005524">
    <property type="term" value="F:ATP binding"/>
    <property type="evidence" value="ECO:0007669"/>
    <property type="project" value="UniProtKB-KW"/>
</dbReference>
<dbReference type="PANTHER" id="PTHR12213">
    <property type="entry name" value="CORRINOID ADENOSYLTRANSFERASE"/>
    <property type="match status" value="1"/>
</dbReference>
<evidence type="ECO:0000256" key="3">
    <source>
        <dbReference type="ARBA" id="ARBA00022840"/>
    </source>
</evidence>
<dbReference type="AlphaFoldDB" id="X0TXG2"/>
<accession>X0TXG2</accession>
<reference evidence="6" key="1">
    <citation type="journal article" date="2014" name="Front. Microbiol.">
        <title>High frequency of phylogenetically diverse reductive dehalogenase-homologous genes in deep subseafloor sedimentary metagenomes.</title>
        <authorList>
            <person name="Kawai M."/>
            <person name="Futagami T."/>
            <person name="Toyoda A."/>
            <person name="Takaki Y."/>
            <person name="Nishi S."/>
            <person name="Hori S."/>
            <person name="Arai W."/>
            <person name="Tsubouchi T."/>
            <person name="Morono Y."/>
            <person name="Uchiyama I."/>
            <person name="Ito T."/>
            <person name="Fujiyama A."/>
            <person name="Inagaki F."/>
            <person name="Takami H."/>
        </authorList>
    </citation>
    <scope>NUCLEOTIDE SEQUENCE</scope>
    <source>
        <strain evidence="6">Expedition CK06-06</strain>
    </source>
</reference>
<feature type="non-terminal residue" evidence="6">
    <location>
        <position position="118"/>
    </location>
</feature>
<dbReference type="GO" id="GO:0008817">
    <property type="term" value="F:corrinoid adenosyltransferase activity"/>
    <property type="evidence" value="ECO:0007669"/>
    <property type="project" value="TreeGrafter"/>
</dbReference>
<dbReference type="Gene3D" id="1.20.1200.10">
    <property type="entry name" value="Cobalamin adenosyltransferase-like"/>
    <property type="match status" value="1"/>
</dbReference>
<evidence type="ECO:0000313" key="6">
    <source>
        <dbReference type="EMBL" id="GAF92827.1"/>
    </source>
</evidence>
<evidence type="ECO:0000259" key="5">
    <source>
        <dbReference type="Pfam" id="PF01923"/>
    </source>
</evidence>
<evidence type="ECO:0000256" key="2">
    <source>
        <dbReference type="ARBA" id="ARBA00022741"/>
    </source>
</evidence>
<dbReference type="Pfam" id="PF01923">
    <property type="entry name" value="Cob_adeno_trans"/>
    <property type="match status" value="1"/>
</dbReference>
<keyword evidence="2" id="KW-0547">Nucleotide-binding</keyword>
<comment type="caution">
    <text evidence="6">The sequence shown here is derived from an EMBL/GenBank/DDBJ whole genome shotgun (WGS) entry which is preliminary data.</text>
</comment>